<evidence type="ECO:0000256" key="2">
    <source>
        <dbReference type="ARBA" id="ARBA00004496"/>
    </source>
</evidence>
<feature type="compositionally biased region" description="Polar residues" evidence="6">
    <location>
        <begin position="1"/>
        <end position="11"/>
    </location>
</feature>
<dbReference type="GO" id="GO:0034657">
    <property type="term" value="C:GID complex"/>
    <property type="evidence" value="ECO:0007669"/>
    <property type="project" value="TreeGrafter"/>
</dbReference>
<dbReference type="SMART" id="SM00185">
    <property type="entry name" value="ARM"/>
    <property type="match status" value="4"/>
</dbReference>
<feature type="region of interest" description="Disordered" evidence="6">
    <location>
        <begin position="122"/>
        <end position="141"/>
    </location>
</feature>
<reference evidence="7" key="1">
    <citation type="submission" date="2016-04" db="EMBL/GenBank/DDBJ databases">
        <authorList>
            <person name="Nguyen H.D."/>
            <person name="Samba Siva P."/>
            <person name="Cullis J."/>
            <person name="Levesque C.A."/>
            <person name="Hambleton S."/>
        </authorList>
    </citation>
    <scope>NUCLEOTIDE SEQUENCE</scope>
    <source>
        <strain evidence="7">DAOMC 236422</strain>
    </source>
</reference>
<feature type="region of interest" description="Disordered" evidence="6">
    <location>
        <begin position="379"/>
        <end position="424"/>
    </location>
</feature>
<evidence type="ECO:0000313" key="8">
    <source>
        <dbReference type="Proteomes" id="UP000078113"/>
    </source>
</evidence>
<protein>
    <recommendedName>
        <fullName evidence="9">Armadillo repeat-containing protein 8</fullName>
    </recommendedName>
</protein>
<feature type="non-terminal residue" evidence="7">
    <location>
        <position position="1"/>
    </location>
</feature>
<dbReference type="GO" id="GO:0005634">
    <property type="term" value="C:nucleus"/>
    <property type="evidence" value="ECO:0007669"/>
    <property type="project" value="UniProtKB-SubCell"/>
</dbReference>
<dbReference type="InterPro" id="IPR038739">
    <property type="entry name" value="ARMC8/Vid28"/>
</dbReference>
<keyword evidence="4" id="KW-0677">Repeat</keyword>
<proteinExistence type="predicted"/>
<sequence length="875" mass="92296">MTVNSTSTLAGNNGRFPLPPPSLTPATDPATHLQYLTSIRNAVIGSKTKKTALAQHGDISYFVTLLNSPLQYAHALEIRSQAATILGSIAHGASVPTLLVLLQAQTPQQLLRTLNELLTTTTTSHSSSSSSQTNLLLTSPSPSPLKTLESVIRALRVLMLTVADELGASPRWGLGSGWGSKGGAASTSNVPAGARLRSFSTTSVLSSSSSSSAFGLSHDSSASSDEAERMVRILGRRAVAHVLGRGNVERLLAPLMLVPSSQTNSSGSTSMILSADPAGPSSTAGPGNHLFPSSTKVRLNNITEMICSLLCACLAIPGPGPEPSLHASSSSSHHPNSPEAELLERRTSMLAYRAHMAPWNHQEEEEADERISRAAFPSSREGMQAELLHSPSRSGSLDRQRRQGRATRGMYGSGSGEAEMDGGEDDGVPGAVLRSRPDDVGLLDVLIEAVEGSLAKTREAALWTMAELVRDCPSAAERVILCQTASGEQPTTMILRFREDPDVDIRLAAFCCMSNIVKVHNFGSNTSEYVLAALIELLDPTAPPMSVTGIVSSPLASSSSTTLPPVSTSSSAAATRANLDNIRTQLLGGGRISSTAEPHRPPTTLAPMIPLPKNLGTPREIDVQVQACFALSRLLSDEVELQVVGQDRFGVVRRVGGLVDVAWREIRRRLGEVGGGGEGVGVVQQAPMLVAGSGGRLLQSSAPVPALSESVVRLLEAALTVLATVSFHVDEIRQAIIDSTTPHLLPIITPSLTSPSLGIRIASTRLVRALSRSVATLRTSLVDAGVGEKLMVLLHDEGEVHEVRLEVVAALCNMVLKHSPMHEVLVAGGGVQRLVSFLDGEEVESSDSTGTTTRRRVVDGAMVINVLWALKNIVC</sequence>
<keyword evidence="5" id="KW-0539">Nucleus</keyword>
<feature type="region of interest" description="Disordered" evidence="6">
    <location>
        <begin position="1"/>
        <end position="27"/>
    </location>
</feature>
<feature type="compositionally biased region" description="Polar residues" evidence="6">
    <location>
        <begin position="280"/>
        <end position="289"/>
    </location>
</feature>
<dbReference type="InterPro" id="IPR011989">
    <property type="entry name" value="ARM-like"/>
</dbReference>
<feature type="compositionally biased region" description="Low complexity" evidence="6">
    <location>
        <begin position="323"/>
        <end position="340"/>
    </location>
</feature>
<dbReference type="InterPro" id="IPR016024">
    <property type="entry name" value="ARM-type_fold"/>
</dbReference>
<comment type="caution">
    <text evidence="7">The sequence shown here is derived from an EMBL/GenBank/DDBJ whole genome shotgun (WGS) entry which is preliminary data.</text>
</comment>
<evidence type="ECO:0008006" key="9">
    <source>
        <dbReference type="Google" id="ProtNLM"/>
    </source>
</evidence>
<dbReference type="PANTHER" id="PTHR15651">
    <property type="entry name" value="ARMADILLO REPEAT-CONTAINING PROTEIN 8"/>
    <property type="match status" value="1"/>
</dbReference>
<feature type="region of interest" description="Disordered" evidence="6">
    <location>
        <begin position="260"/>
        <end position="289"/>
    </location>
</feature>
<evidence type="ECO:0000256" key="5">
    <source>
        <dbReference type="ARBA" id="ARBA00023242"/>
    </source>
</evidence>
<dbReference type="PANTHER" id="PTHR15651:SF7">
    <property type="entry name" value="ARMADILLO REPEAT-CONTAINING PROTEIN 8"/>
    <property type="match status" value="1"/>
</dbReference>
<dbReference type="EMBL" id="LWDG02000480">
    <property type="protein sequence ID" value="KAE8265074.1"/>
    <property type="molecule type" value="Genomic_DNA"/>
</dbReference>
<organism evidence="7 8">
    <name type="scientific">Tilletia walkeri</name>
    <dbReference type="NCBI Taxonomy" id="117179"/>
    <lineage>
        <taxon>Eukaryota</taxon>
        <taxon>Fungi</taxon>
        <taxon>Dikarya</taxon>
        <taxon>Basidiomycota</taxon>
        <taxon>Ustilaginomycotina</taxon>
        <taxon>Exobasidiomycetes</taxon>
        <taxon>Tilletiales</taxon>
        <taxon>Tilletiaceae</taxon>
        <taxon>Tilletia</taxon>
    </lineage>
</organism>
<dbReference type="Proteomes" id="UP000078113">
    <property type="component" value="Unassembled WGS sequence"/>
</dbReference>
<evidence type="ECO:0000256" key="4">
    <source>
        <dbReference type="ARBA" id="ARBA00022737"/>
    </source>
</evidence>
<dbReference type="GO" id="GO:0043161">
    <property type="term" value="P:proteasome-mediated ubiquitin-dependent protein catabolic process"/>
    <property type="evidence" value="ECO:0007669"/>
    <property type="project" value="TreeGrafter"/>
</dbReference>
<evidence type="ECO:0000256" key="3">
    <source>
        <dbReference type="ARBA" id="ARBA00022490"/>
    </source>
</evidence>
<evidence type="ECO:0000313" key="7">
    <source>
        <dbReference type="EMBL" id="KAE8265074.1"/>
    </source>
</evidence>
<dbReference type="Gene3D" id="1.25.10.10">
    <property type="entry name" value="Leucine-rich Repeat Variant"/>
    <property type="match status" value="3"/>
</dbReference>
<reference evidence="7" key="2">
    <citation type="journal article" date="2019" name="IMA Fungus">
        <title>Genome sequencing and comparison of five Tilletia species to identify candidate genes for the detection of regulated species infecting wheat.</title>
        <authorList>
            <person name="Nguyen H.D.T."/>
            <person name="Sultana T."/>
            <person name="Kesanakurti P."/>
            <person name="Hambleton S."/>
        </authorList>
    </citation>
    <scope>NUCLEOTIDE SEQUENCE</scope>
    <source>
        <strain evidence="7">DAOMC 236422</strain>
    </source>
</reference>
<keyword evidence="8" id="KW-1185">Reference proteome</keyword>
<comment type="subcellular location">
    <subcellularLocation>
        <location evidence="2">Cytoplasm</location>
    </subcellularLocation>
    <subcellularLocation>
        <location evidence="1">Nucleus</location>
    </subcellularLocation>
</comment>
<feature type="region of interest" description="Disordered" evidence="6">
    <location>
        <begin position="322"/>
        <end position="341"/>
    </location>
</feature>
<evidence type="ECO:0000256" key="6">
    <source>
        <dbReference type="SAM" id="MobiDB-lite"/>
    </source>
</evidence>
<dbReference type="SUPFAM" id="SSF48371">
    <property type="entry name" value="ARM repeat"/>
    <property type="match status" value="2"/>
</dbReference>
<dbReference type="InterPro" id="IPR000225">
    <property type="entry name" value="Armadillo"/>
</dbReference>
<keyword evidence="3" id="KW-0963">Cytoplasm</keyword>
<dbReference type="AlphaFoldDB" id="A0A8X7T1X5"/>
<feature type="compositionally biased region" description="Low complexity" evidence="6">
    <location>
        <begin position="260"/>
        <end position="270"/>
    </location>
</feature>
<dbReference type="GO" id="GO:0005737">
    <property type="term" value="C:cytoplasm"/>
    <property type="evidence" value="ECO:0007669"/>
    <property type="project" value="UniProtKB-SubCell"/>
</dbReference>
<name>A0A8X7T1X5_9BASI</name>
<gene>
    <name evidence="7" type="ORF">A4X09_0g6773</name>
</gene>
<accession>A0A8X7T1X5</accession>
<evidence type="ECO:0000256" key="1">
    <source>
        <dbReference type="ARBA" id="ARBA00004123"/>
    </source>
</evidence>